<feature type="transmembrane region" description="Helical" evidence="7">
    <location>
        <begin position="323"/>
        <end position="342"/>
    </location>
</feature>
<evidence type="ECO:0000256" key="7">
    <source>
        <dbReference type="SAM" id="Phobius"/>
    </source>
</evidence>
<gene>
    <name evidence="11" type="ORF">EV199_1610</name>
</gene>
<feature type="transmembrane region" description="Helical" evidence="7">
    <location>
        <begin position="463"/>
        <end position="481"/>
    </location>
</feature>
<keyword evidence="8" id="KW-0732">Signal</keyword>
<evidence type="ECO:0000256" key="1">
    <source>
        <dbReference type="ARBA" id="ARBA00004651"/>
    </source>
</evidence>
<dbReference type="InterPro" id="IPR049278">
    <property type="entry name" value="MS_channel_C"/>
</dbReference>
<organism evidence="11 12">
    <name type="scientific">Pseudobacter ginsenosidimutans</name>
    <dbReference type="NCBI Taxonomy" id="661488"/>
    <lineage>
        <taxon>Bacteria</taxon>
        <taxon>Pseudomonadati</taxon>
        <taxon>Bacteroidota</taxon>
        <taxon>Chitinophagia</taxon>
        <taxon>Chitinophagales</taxon>
        <taxon>Chitinophagaceae</taxon>
        <taxon>Pseudobacter</taxon>
    </lineage>
</organism>
<dbReference type="SUPFAM" id="SSF82689">
    <property type="entry name" value="Mechanosensitive channel protein MscS (YggB), C-terminal domain"/>
    <property type="match status" value="1"/>
</dbReference>
<keyword evidence="6 7" id="KW-0472">Membrane</keyword>
<feature type="transmembrane region" description="Helical" evidence="7">
    <location>
        <begin position="633"/>
        <end position="656"/>
    </location>
</feature>
<comment type="caution">
    <text evidence="11">The sequence shown here is derived from an EMBL/GenBank/DDBJ whole genome shotgun (WGS) entry which is preliminary data.</text>
</comment>
<evidence type="ECO:0000256" key="2">
    <source>
        <dbReference type="ARBA" id="ARBA00008017"/>
    </source>
</evidence>
<accession>A0A4V2F219</accession>
<proteinExistence type="inferred from homology"/>
<dbReference type="InterPro" id="IPR011066">
    <property type="entry name" value="MscS_channel_C_sf"/>
</dbReference>
<dbReference type="InterPro" id="IPR011014">
    <property type="entry name" value="MscS_channel_TM-2"/>
</dbReference>
<dbReference type="InterPro" id="IPR023408">
    <property type="entry name" value="MscS_beta-dom_sf"/>
</dbReference>
<feature type="domain" description="Mechanosensitive ion channel MscS" evidence="9">
    <location>
        <begin position="651"/>
        <end position="716"/>
    </location>
</feature>
<feature type="signal peptide" evidence="8">
    <location>
        <begin position="1"/>
        <end position="29"/>
    </location>
</feature>
<comment type="similarity">
    <text evidence="2">Belongs to the MscS (TC 1.A.23) family.</text>
</comment>
<dbReference type="AlphaFoldDB" id="A0A4V2F219"/>
<evidence type="ECO:0000259" key="10">
    <source>
        <dbReference type="Pfam" id="PF21082"/>
    </source>
</evidence>
<dbReference type="Gene3D" id="2.30.30.60">
    <property type="match status" value="1"/>
</dbReference>
<evidence type="ECO:0000256" key="4">
    <source>
        <dbReference type="ARBA" id="ARBA00022692"/>
    </source>
</evidence>
<feature type="transmembrane region" description="Helical" evidence="7">
    <location>
        <begin position="606"/>
        <end position="627"/>
    </location>
</feature>
<keyword evidence="12" id="KW-1185">Reference proteome</keyword>
<dbReference type="GO" id="GO:0008381">
    <property type="term" value="F:mechanosensitive monoatomic ion channel activity"/>
    <property type="evidence" value="ECO:0007669"/>
    <property type="project" value="UniProtKB-ARBA"/>
</dbReference>
<feature type="transmembrane region" description="Helical" evidence="7">
    <location>
        <begin position="403"/>
        <end position="422"/>
    </location>
</feature>
<protein>
    <submittedName>
        <fullName evidence="11">Mechanosensitive ion channel-like protein</fullName>
    </submittedName>
</protein>
<feature type="transmembrane region" description="Helical" evidence="7">
    <location>
        <begin position="284"/>
        <end position="302"/>
    </location>
</feature>
<keyword evidence="3" id="KW-1003">Cell membrane</keyword>
<evidence type="ECO:0000259" key="9">
    <source>
        <dbReference type="Pfam" id="PF00924"/>
    </source>
</evidence>
<dbReference type="PANTHER" id="PTHR30347">
    <property type="entry name" value="POTASSIUM CHANNEL RELATED"/>
    <property type="match status" value="1"/>
</dbReference>
<feature type="transmembrane region" description="Helical" evidence="7">
    <location>
        <begin position="374"/>
        <end position="391"/>
    </location>
</feature>
<dbReference type="InterPro" id="IPR052702">
    <property type="entry name" value="MscS-like_channel"/>
</dbReference>
<feature type="transmembrane region" description="Helical" evidence="7">
    <location>
        <begin position="517"/>
        <end position="537"/>
    </location>
</feature>
<feature type="transmembrane region" description="Helical" evidence="7">
    <location>
        <begin position="434"/>
        <end position="451"/>
    </location>
</feature>
<dbReference type="SUPFAM" id="SSF50182">
    <property type="entry name" value="Sm-like ribonucleoproteins"/>
    <property type="match status" value="1"/>
</dbReference>
<reference evidence="11 12" key="1">
    <citation type="submission" date="2019-02" db="EMBL/GenBank/DDBJ databases">
        <title>Genomic Encyclopedia of Type Strains, Phase IV (KMG-IV): sequencing the most valuable type-strain genomes for metagenomic binning, comparative biology and taxonomic classification.</title>
        <authorList>
            <person name="Goeker M."/>
        </authorList>
    </citation>
    <scope>NUCLEOTIDE SEQUENCE [LARGE SCALE GENOMIC DNA]</scope>
    <source>
        <strain evidence="11 12">DSM 18116</strain>
    </source>
</reference>
<dbReference type="Pfam" id="PF21082">
    <property type="entry name" value="MS_channel_3rd"/>
    <property type="match status" value="1"/>
</dbReference>
<dbReference type="Pfam" id="PF00924">
    <property type="entry name" value="MS_channel_2nd"/>
    <property type="match status" value="1"/>
</dbReference>
<dbReference type="Gene3D" id="1.10.287.1260">
    <property type="match status" value="1"/>
</dbReference>
<evidence type="ECO:0000256" key="6">
    <source>
        <dbReference type="ARBA" id="ARBA00023136"/>
    </source>
</evidence>
<name>A0A4V2F219_9BACT</name>
<dbReference type="SUPFAM" id="SSF82861">
    <property type="entry name" value="Mechanosensitive channel protein MscS (YggB), transmembrane region"/>
    <property type="match status" value="1"/>
</dbReference>
<keyword evidence="4 7" id="KW-0812">Transmembrane</keyword>
<sequence length="832" mass="94005">MVCWSLQRNRHAAVLLTALLTLFCFSISAQQIPDSSRHIDTDSLVKLLRQATNKDRAVSIQKYQEGKMALRQEALTQDFKTTLLHAKTFLNRAPDTNAINAELSRLEHWFQIGRDGIFENKGSAQSHRNLTTSGILLNELLRKTEGRKLSIDKYEHELNNFRLRLDSLNSDSLLYYFSSDSATLMQYLATLIMLSKQVGPADSNLTQALFHARALQARTNLLQSRISASLEEINTYHRELSDHTLNREFSNLWGEIKSSRPIGEILKFSREKNQLAFWFYAQNHWGRLVLLGLLLIAATFFLNSLKKKLAEENSAPENHHGRLALRYPFLSALTIVFSIFQFMFPDPPFIFCCIFWVPAAISLTIIFRGFITRYWMIVWLMMFAQFLFASFDNLILQASRIERYYIFTFSLLGVIYGLMVLLRGRRSELREKHILWFIAFVVVLEFAATLFNLSGRYNYAKTLYVSGFVNVIIAITFLWVVRLVNETLMLASEIYKRPEKKSFYINFERVGKQAPGIFYIFLVTGWFIIFGRNFYAFKLIADPIQDFLFTERTIGQYSFSIKGIVLFFGILFIAAIVSRVVSYFASDKIPVHSSSADQRRIGLGSWILLVRIAIISMGLFLAVAAAGMPLDRITIILGALGVGVGLGLQALVSNLVSGLILAFEKPVNVGDLIEVAGKTGTIRSIGFRSSVVTSIDGSSVIIPNGDLLNGNLVNWSQGMGLRRIDLLVGVAYGTDVNALLPQINELLQANKRVLSTPTPVAFAEAFNDSSIDLKLIFWTPHPREYLSIKSEVIGQVLALFDQKGIVIPFPQRDLHIYNHPDNKQDKGSPSGG</sequence>
<evidence type="ECO:0000256" key="5">
    <source>
        <dbReference type="ARBA" id="ARBA00022989"/>
    </source>
</evidence>
<comment type="subcellular location">
    <subcellularLocation>
        <location evidence="1">Cell membrane</location>
        <topology evidence="1">Multi-pass membrane protein</topology>
    </subcellularLocation>
</comment>
<feature type="transmembrane region" description="Helical" evidence="7">
    <location>
        <begin position="557"/>
        <end position="585"/>
    </location>
</feature>
<evidence type="ECO:0000313" key="11">
    <source>
        <dbReference type="EMBL" id="RZS75737.1"/>
    </source>
</evidence>
<evidence type="ECO:0000256" key="3">
    <source>
        <dbReference type="ARBA" id="ARBA00022475"/>
    </source>
</evidence>
<feature type="transmembrane region" description="Helical" evidence="7">
    <location>
        <begin position="348"/>
        <end position="367"/>
    </location>
</feature>
<dbReference type="EMBL" id="SGXA01000001">
    <property type="protein sequence ID" value="RZS75737.1"/>
    <property type="molecule type" value="Genomic_DNA"/>
</dbReference>
<dbReference type="Gene3D" id="3.30.70.100">
    <property type="match status" value="1"/>
</dbReference>
<feature type="chain" id="PRO_5020923875" evidence="8">
    <location>
        <begin position="30"/>
        <end position="832"/>
    </location>
</feature>
<dbReference type="Proteomes" id="UP000293874">
    <property type="component" value="Unassembled WGS sequence"/>
</dbReference>
<evidence type="ECO:0000256" key="8">
    <source>
        <dbReference type="SAM" id="SignalP"/>
    </source>
</evidence>
<dbReference type="GO" id="GO:0005886">
    <property type="term" value="C:plasma membrane"/>
    <property type="evidence" value="ECO:0007669"/>
    <property type="project" value="UniProtKB-SubCell"/>
</dbReference>
<dbReference type="InterPro" id="IPR010920">
    <property type="entry name" value="LSM_dom_sf"/>
</dbReference>
<feature type="domain" description="Mechanosensitive ion channel MscS C-terminal" evidence="10">
    <location>
        <begin position="728"/>
        <end position="807"/>
    </location>
</feature>
<dbReference type="PANTHER" id="PTHR30347:SF1">
    <property type="entry name" value="MECHANOSENSITIVE CHANNEL MSCK"/>
    <property type="match status" value="1"/>
</dbReference>
<keyword evidence="5 7" id="KW-1133">Transmembrane helix</keyword>
<evidence type="ECO:0000313" key="12">
    <source>
        <dbReference type="Proteomes" id="UP000293874"/>
    </source>
</evidence>
<dbReference type="InterPro" id="IPR006685">
    <property type="entry name" value="MscS_channel_2nd"/>
</dbReference>